<dbReference type="Gene3D" id="3.90.25.10">
    <property type="entry name" value="UDP-galactose 4-epimerase, domain 1"/>
    <property type="match status" value="1"/>
</dbReference>
<evidence type="ECO:0000259" key="1">
    <source>
        <dbReference type="Pfam" id="PF13460"/>
    </source>
</evidence>
<dbReference type="InterPro" id="IPR052718">
    <property type="entry name" value="NmrA-type_oxidoreductase"/>
</dbReference>
<reference evidence="2 3" key="1">
    <citation type="submission" date="2018-02" db="EMBL/GenBank/DDBJ databases">
        <authorList>
            <person name="Dubost A."/>
        </authorList>
    </citation>
    <scope>NUCLEOTIDE SEQUENCE [LARGE SCALE GENOMIC DNA]</scope>
    <source>
        <strain evidence="3">JV551A3</strain>
    </source>
</reference>
<dbReference type="PANTHER" id="PTHR47129">
    <property type="entry name" value="QUINONE OXIDOREDUCTASE 2"/>
    <property type="match status" value="1"/>
</dbReference>
<dbReference type="AlphaFoldDB" id="A0AAQ1SUI7"/>
<dbReference type="Proteomes" id="UP000294335">
    <property type="component" value="Unassembled WGS sequence"/>
</dbReference>
<dbReference type="Pfam" id="PF13460">
    <property type="entry name" value="NAD_binding_10"/>
    <property type="match status" value="1"/>
</dbReference>
<keyword evidence="3" id="KW-1185">Reference proteome</keyword>
<dbReference type="RefSeq" id="WP_133971226.1">
    <property type="nucleotide sequence ID" value="NZ_OPYN01000164.1"/>
</dbReference>
<sequence>MSRIVISGASGNLGRYVTDLLLEDDAGRALTLVTRTPSKLAHRVSDNISVRYGDFTDPASLDTAYAGGETLLLISSLNVGRRLEEHRNAIAAAKRAGIKYIVYTSFQGTHPRNPSLASQDHSQTERLLRESGIEHVVLRDSLYAEIFTNVVIAAAVPVGEFQMAAGDGIIAPVSKRDVAHCAVKCLLNPEYHAGAVYELTGPELISLHDLARIGSEFHNAPIKYVPVTPQERLALLDALGFPRTYSPEMDKNPAGAMWASDEMLAGDIALAQGFHAILSHHVKFITGREPETLWSVFERCKGKRYDEL</sequence>
<dbReference type="Gene3D" id="3.40.50.720">
    <property type="entry name" value="NAD(P)-binding Rossmann-like Domain"/>
    <property type="match status" value="1"/>
</dbReference>
<dbReference type="InterPro" id="IPR036291">
    <property type="entry name" value="NAD(P)-bd_dom_sf"/>
</dbReference>
<proteinExistence type="predicted"/>
<dbReference type="PANTHER" id="PTHR47129:SF1">
    <property type="entry name" value="NMRA-LIKE DOMAIN-CONTAINING PROTEIN"/>
    <property type="match status" value="1"/>
</dbReference>
<evidence type="ECO:0000313" key="2">
    <source>
        <dbReference type="EMBL" id="SPO62113.1"/>
    </source>
</evidence>
<dbReference type="SUPFAM" id="SSF51735">
    <property type="entry name" value="NAD(P)-binding Rossmann-fold domains"/>
    <property type="match status" value="1"/>
</dbReference>
<dbReference type="InterPro" id="IPR016040">
    <property type="entry name" value="NAD(P)-bd_dom"/>
</dbReference>
<protein>
    <submittedName>
        <fullName evidence="2">NmrA-like protein</fullName>
    </submittedName>
</protein>
<feature type="domain" description="NAD(P)-binding" evidence="1">
    <location>
        <begin position="8"/>
        <end position="189"/>
    </location>
</feature>
<dbReference type="CDD" id="cd05269">
    <property type="entry name" value="TMR_SDR_a"/>
    <property type="match status" value="1"/>
</dbReference>
<organism evidence="2 3">
    <name type="scientific">Pseudomonas inefficax</name>
    <dbReference type="NCBI Taxonomy" id="2078786"/>
    <lineage>
        <taxon>Bacteria</taxon>
        <taxon>Pseudomonadati</taxon>
        <taxon>Pseudomonadota</taxon>
        <taxon>Gammaproteobacteria</taxon>
        <taxon>Pseudomonadales</taxon>
        <taxon>Pseudomonadaceae</taxon>
        <taxon>Pseudomonas</taxon>
    </lineage>
</organism>
<comment type="caution">
    <text evidence="2">The sequence shown here is derived from an EMBL/GenBank/DDBJ whole genome shotgun (WGS) entry which is preliminary data.</text>
</comment>
<evidence type="ECO:0000313" key="3">
    <source>
        <dbReference type="Proteomes" id="UP000294335"/>
    </source>
</evidence>
<dbReference type="EMBL" id="OPYN01000164">
    <property type="protein sequence ID" value="SPO62113.1"/>
    <property type="molecule type" value="Genomic_DNA"/>
</dbReference>
<accession>A0AAQ1SUI7</accession>
<gene>
    <name evidence="2" type="ORF">JV551A3_V1_1640189</name>
</gene>
<name>A0AAQ1SUI7_9PSED</name>